<dbReference type="Gene3D" id="1.10.4160.10">
    <property type="entry name" value="Hydantoin permease"/>
    <property type="match status" value="1"/>
</dbReference>
<comment type="subcellular location">
    <subcellularLocation>
        <location evidence="1">Membrane</location>
        <topology evidence="1">Multi-pass membrane protein</topology>
    </subcellularLocation>
</comment>
<feature type="transmembrane region" description="Helical" evidence="6">
    <location>
        <begin position="200"/>
        <end position="223"/>
    </location>
</feature>
<dbReference type="EMBL" id="CAJNDS010002191">
    <property type="protein sequence ID" value="CAE7366173.1"/>
    <property type="molecule type" value="Genomic_DNA"/>
</dbReference>
<dbReference type="InterPro" id="IPR030191">
    <property type="entry name" value="CodB"/>
</dbReference>
<dbReference type="GO" id="GO:0005886">
    <property type="term" value="C:plasma membrane"/>
    <property type="evidence" value="ECO:0007669"/>
    <property type="project" value="TreeGrafter"/>
</dbReference>
<evidence type="ECO:0000313" key="8">
    <source>
        <dbReference type="Proteomes" id="UP000604046"/>
    </source>
</evidence>
<keyword evidence="8" id="KW-1185">Reference proteome</keyword>
<sequence length="413" mass="42947">MALEQMAQGGCIANVVLGAQIGRKMTTTDALLAVVMGNAILGVMGSTVAWIGCREGMATAMLGRWTGLGIVGTGLLSIITTGSLFGWFGIQAEIAGNGIEALVHRGPAWAWALANGSLVTVIVAFGFRWMVGASWITGPVFLVVVIWACAVSLQDYDLAGHVEVSELSLLHGAGVVVGGWVVGTTILSDYSRFARSKRQAVSIVLLPRCGSITAYMLVGVLLAQAHGTDDIIAVMGESIGMGAVVVVVAGEMVINCSNIYSATLAMVSFFDMAFGWRIPRPLLTLVCGAVGSALGAFGILRGFISFLDLLSVTFPPVVGILCCEYILVRAFRPKLDETRAAGTMPQVAPVLVPTSLVAWLAATLLGHFVPWGTPYLYSLFGGALVYGLGGLLGLLPRGGAQTGQSEPCPDPGA</sequence>
<feature type="transmembrane region" description="Helical" evidence="6">
    <location>
        <begin position="375"/>
        <end position="395"/>
    </location>
</feature>
<dbReference type="Proteomes" id="UP000604046">
    <property type="component" value="Unassembled WGS sequence"/>
</dbReference>
<dbReference type="OrthoDB" id="444076at2759"/>
<protein>
    <submittedName>
        <fullName evidence="7">CodB protein</fullName>
    </submittedName>
</protein>
<dbReference type="InterPro" id="IPR001248">
    <property type="entry name" value="Pur-cyt_permease"/>
</dbReference>
<dbReference type="Pfam" id="PF02133">
    <property type="entry name" value="Transp_cyt_pur"/>
    <property type="match status" value="1"/>
</dbReference>
<reference evidence="7" key="1">
    <citation type="submission" date="2021-02" db="EMBL/GenBank/DDBJ databases">
        <authorList>
            <person name="Dougan E. K."/>
            <person name="Rhodes N."/>
            <person name="Thang M."/>
            <person name="Chan C."/>
        </authorList>
    </citation>
    <scope>NUCLEOTIDE SEQUENCE</scope>
</reference>
<evidence type="ECO:0000256" key="4">
    <source>
        <dbReference type="ARBA" id="ARBA00022989"/>
    </source>
</evidence>
<keyword evidence="3 6" id="KW-0812">Transmembrane</keyword>
<feature type="transmembrane region" description="Helical" evidence="6">
    <location>
        <begin position="65"/>
        <end position="88"/>
    </location>
</feature>
<dbReference type="PANTHER" id="PTHR30569">
    <property type="entry name" value="CYTOSINE TRANSPORTER CODB"/>
    <property type="match status" value="1"/>
</dbReference>
<feature type="transmembrane region" description="Helical" evidence="6">
    <location>
        <begin position="347"/>
        <end position="369"/>
    </location>
</feature>
<evidence type="ECO:0000256" key="3">
    <source>
        <dbReference type="ARBA" id="ARBA00022692"/>
    </source>
</evidence>
<feature type="transmembrane region" description="Helical" evidence="6">
    <location>
        <begin position="134"/>
        <end position="153"/>
    </location>
</feature>
<organism evidence="7 8">
    <name type="scientific">Symbiodinium natans</name>
    <dbReference type="NCBI Taxonomy" id="878477"/>
    <lineage>
        <taxon>Eukaryota</taxon>
        <taxon>Sar</taxon>
        <taxon>Alveolata</taxon>
        <taxon>Dinophyceae</taxon>
        <taxon>Suessiales</taxon>
        <taxon>Symbiodiniaceae</taxon>
        <taxon>Symbiodinium</taxon>
    </lineage>
</organism>
<comment type="caution">
    <text evidence="7">The sequence shown here is derived from an EMBL/GenBank/DDBJ whole genome shotgun (WGS) entry which is preliminary data.</text>
</comment>
<evidence type="ECO:0000256" key="5">
    <source>
        <dbReference type="ARBA" id="ARBA00023136"/>
    </source>
</evidence>
<feature type="transmembrane region" description="Helical" evidence="6">
    <location>
        <begin position="108"/>
        <end position="127"/>
    </location>
</feature>
<feature type="transmembrane region" description="Helical" evidence="6">
    <location>
        <begin position="30"/>
        <end position="53"/>
    </location>
</feature>
<gene>
    <name evidence="7" type="primary">codB</name>
    <name evidence="7" type="ORF">SNAT2548_LOCUS19880</name>
</gene>
<evidence type="ECO:0000256" key="2">
    <source>
        <dbReference type="ARBA" id="ARBA00008974"/>
    </source>
</evidence>
<keyword evidence="4 6" id="KW-1133">Transmembrane helix</keyword>
<keyword evidence="5 6" id="KW-0472">Membrane</keyword>
<dbReference type="GO" id="GO:0015209">
    <property type="term" value="F:cytosine transmembrane transporter activity"/>
    <property type="evidence" value="ECO:0007669"/>
    <property type="project" value="InterPro"/>
</dbReference>
<proteinExistence type="inferred from homology"/>
<dbReference type="PANTHER" id="PTHR30569:SF0">
    <property type="entry name" value="CYTOSINE PERMEASE"/>
    <property type="match status" value="1"/>
</dbReference>
<feature type="transmembrane region" description="Helical" evidence="6">
    <location>
        <begin position="282"/>
        <end position="303"/>
    </location>
</feature>
<comment type="similarity">
    <text evidence="2">Belongs to the purine-cytosine permease (2.A.39) family.</text>
</comment>
<name>A0A812PVE3_9DINO</name>
<evidence type="ECO:0000256" key="6">
    <source>
        <dbReference type="SAM" id="Phobius"/>
    </source>
</evidence>
<accession>A0A812PVE3</accession>
<feature type="transmembrane region" description="Helical" evidence="6">
    <location>
        <begin position="243"/>
        <end position="270"/>
    </location>
</feature>
<evidence type="ECO:0000256" key="1">
    <source>
        <dbReference type="ARBA" id="ARBA00004141"/>
    </source>
</evidence>
<feature type="transmembrane region" description="Helical" evidence="6">
    <location>
        <begin position="168"/>
        <end position="188"/>
    </location>
</feature>
<evidence type="ECO:0000313" key="7">
    <source>
        <dbReference type="EMBL" id="CAE7366173.1"/>
    </source>
</evidence>
<feature type="transmembrane region" description="Helical" evidence="6">
    <location>
        <begin position="309"/>
        <end position="327"/>
    </location>
</feature>
<dbReference type="AlphaFoldDB" id="A0A812PVE3"/>